<dbReference type="Proteomes" id="UP000297472">
    <property type="component" value="Unassembled WGS sequence"/>
</dbReference>
<reference evidence="1 2" key="1">
    <citation type="submission" date="2019-03" db="EMBL/GenBank/DDBJ databases">
        <title>Genomics of glacier-inhabiting Cryobacterium strains.</title>
        <authorList>
            <person name="Liu Q."/>
            <person name="Xin Y.-H."/>
        </authorList>
    </citation>
    <scope>NUCLEOTIDE SEQUENCE [LARGE SCALE GENOMIC DNA]</scope>
    <source>
        <strain evidence="1 2">TMT1-51</strain>
    </source>
</reference>
<sequence length="239" mass="26174">MIRRLLSPRLLTRHLRQGRWWLLDYVYAGIGQTRAFLSRARPADFRSGAGAPIVIIPGVYESWQFMRPLIQTLHDHGHPVHVVAKLGRNRRSLTDAAATVADYLERENLTGVIIVAHSKGGLIGKQLMTTADPEHRVSAMTAISAPFGGSSYARYWVVPAIRAFAPANAALHDLGLDRRVNGRITSIYGVFDPHIPEGSELVGARNIELRVGGHFRILGDPRTVRAVLDAVTDAAAPAV</sequence>
<dbReference type="OrthoDB" id="9770427at2"/>
<gene>
    <name evidence="1" type="ORF">E3T49_08190</name>
</gene>
<dbReference type="InterPro" id="IPR029058">
    <property type="entry name" value="AB_hydrolase_fold"/>
</dbReference>
<protein>
    <submittedName>
        <fullName evidence="1">Alpha/beta hydrolase</fullName>
    </submittedName>
</protein>
<evidence type="ECO:0000313" key="1">
    <source>
        <dbReference type="EMBL" id="TFD30277.1"/>
    </source>
</evidence>
<dbReference type="GO" id="GO:0016787">
    <property type="term" value="F:hydrolase activity"/>
    <property type="evidence" value="ECO:0007669"/>
    <property type="project" value="UniProtKB-KW"/>
</dbReference>
<dbReference type="AlphaFoldDB" id="A0A4Y8JX10"/>
<keyword evidence="2" id="KW-1185">Reference proteome</keyword>
<keyword evidence="1" id="KW-0378">Hydrolase</keyword>
<evidence type="ECO:0000313" key="2">
    <source>
        <dbReference type="Proteomes" id="UP000297472"/>
    </source>
</evidence>
<organism evidence="1 2">
    <name type="scientific">Cryobacterium cryoconiti</name>
    <dbReference type="NCBI Taxonomy" id="1259239"/>
    <lineage>
        <taxon>Bacteria</taxon>
        <taxon>Bacillati</taxon>
        <taxon>Actinomycetota</taxon>
        <taxon>Actinomycetes</taxon>
        <taxon>Micrococcales</taxon>
        <taxon>Microbacteriaceae</taxon>
        <taxon>Cryobacterium</taxon>
    </lineage>
</organism>
<accession>A0A4Y8JX10</accession>
<dbReference type="RefSeq" id="WP_134424450.1">
    <property type="nucleotide sequence ID" value="NZ_SOHA01000022.1"/>
</dbReference>
<dbReference type="SUPFAM" id="SSF53474">
    <property type="entry name" value="alpha/beta-Hydrolases"/>
    <property type="match status" value="1"/>
</dbReference>
<dbReference type="Gene3D" id="3.40.50.1820">
    <property type="entry name" value="alpha/beta hydrolase"/>
    <property type="match status" value="1"/>
</dbReference>
<comment type="caution">
    <text evidence="1">The sequence shown here is derived from an EMBL/GenBank/DDBJ whole genome shotgun (WGS) entry which is preliminary data.</text>
</comment>
<proteinExistence type="predicted"/>
<dbReference type="EMBL" id="SOHA01000022">
    <property type="protein sequence ID" value="TFD30277.1"/>
    <property type="molecule type" value="Genomic_DNA"/>
</dbReference>
<name>A0A4Y8JX10_9MICO</name>